<gene>
    <name evidence="1" type="ORF">D7294_30425</name>
</gene>
<dbReference type="AlphaFoldDB" id="A0A3A9YFI2"/>
<sequence>MACTSGCKTRDHESYGACLQAKSVRTYLASPSKGLDGTLQKKWDAELSAYRAARQEGIQPDSTRMPAIEKARRLSDENGAAYGRDFHVAAPMEE</sequence>
<keyword evidence="2" id="KW-1185">Reference proteome</keyword>
<dbReference type="Proteomes" id="UP000272474">
    <property type="component" value="Unassembled WGS sequence"/>
</dbReference>
<accession>A0A3A9YFI2</accession>
<dbReference type="EMBL" id="RBAL01000034">
    <property type="protein sequence ID" value="RKN35948.1"/>
    <property type="molecule type" value="Genomic_DNA"/>
</dbReference>
<evidence type="ECO:0000313" key="1">
    <source>
        <dbReference type="EMBL" id="RKN35948.1"/>
    </source>
</evidence>
<proteinExistence type="predicted"/>
<reference evidence="1 2" key="1">
    <citation type="journal article" date="2014" name="Int. J. Syst. Evol. Microbiol.">
        <title>Streptomyces hoynatensis sp. nov., isolated from deep marine sediment.</title>
        <authorList>
            <person name="Veyisoglu A."/>
            <person name="Sahin N."/>
        </authorList>
    </citation>
    <scope>NUCLEOTIDE SEQUENCE [LARGE SCALE GENOMIC DNA]</scope>
    <source>
        <strain evidence="1 2">KCTC 29097</strain>
    </source>
</reference>
<protein>
    <submittedName>
        <fullName evidence="1">Uncharacterized protein</fullName>
    </submittedName>
</protein>
<organism evidence="1 2">
    <name type="scientific">Streptomyces hoynatensis</name>
    <dbReference type="NCBI Taxonomy" id="1141874"/>
    <lineage>
        <taxon>Bacteria</taxon>
        <taxon>Bacillati</taxon>
        <taxon>Actinomycetota</taxon>
        <taxon>Actinomycetes</taxon>
        <taxon>Kitasatosporales</taxon>
        <taxon>Streptomycetaceae</taxon>
        <taxon>Streptomyces</taxon>
    </lineage>
</organism>
<name>A0A3A9YFI2_9ACTN</name>
<evidence type="ECO:0000313" key="2">
    <source>
        <dbReference type="Proteomes" id="UP000272474"/>
    </source>
</evidence>
<comment type="caution">
    <text evidence="1">The sequence shown here is derived from an EMBL/GenBank/DDBJ whole genome shotgun (WGS) entry which is preliminary data.</text>
</comment>